<proteinExistence type="predicted"/>
<accession>A0A1X0D2X4</accession>
<dbReference type="AlphaFoldDB" id="A0A1X0D2X4"/>
<protein>
    <recommendedName>
        <fullName evidence="2">PE-PPE domain-containing protein</fullName>
    </recommendedName>
</protein>
<evidence type="ECO:0000256" key="1">
    <source>
        <dbReference type="SAM" id="MobiDB-lite"/>
    </source>
</evidence>
<dbReference type="Proteomes" id="UP000192801">
    <property type="component" value="Unassembled WGS sequence"/>
</dbReference>
<keyword evidence="4" id="KW-1185">Reference proteome</keyword>
<evidence type="ECO:0000313" key="3">
    <source>
        <dbReference type="EMBL" id="ORA66559.1"/>
    </source>
</evidence>
<dbReference type="STRING" id="444597.BST26_16985"/>
<evidence type="ECO:0000313" key="4">
    <source>
        <dbReference type="Proteomes" id="UP000192801"/>
    </source>
</evidence>
<dbReference type="InterPro" id="IPR013228">
    <property type="entry name" value="PE-PPE_C"/>
</dbReference>
<dbReference type="EMBL" id="MVHS01000050">
    <property type="protein sequence ID" value="ORA66559.1"/>
    <property type="molecule type" value="Genomic_DNA"/>
</dbReference>
<name>A0A1X0D2X4_9MYCO</name>
<sequence>MQSLLHFTPLQLWGALCREEKSCTPVDYFALPVGWETEKGAQSVAAAVSARLAQDPDAKVILSGHSQGGQVIYAALRDWSAHPADAPSRDSVVWVSFGNPENPYGRQAGGIGYDNGQGLPVGGTAYDGIEVIRQYDGWADYPQDTTNLVAVANAMMGMMTIHNNYWDVDITDPNNAAYTTTTSAGGTITYVWSPTKTLPLVAWAGPLAPALDKMLRPTVEAGYQRPGDVNQKLAEANANGIGLSGSDDGLLRHIADAVNSASGGSSVSTQASRTSIPAAIPKRGGAVRTALAGLLNRRSTGMVGGSSPSGTAKSVQNDTSVTPGSAVTEPGSAGDGRQVPEQRRTLAPAGANLSTAQRREARKTASTVADGPRPRGHQQRRTGSDTADGR</sequence>
<dbReference type="Gene3D" id="3.40.50.1820">
    <property type="entry name" value="alpha/beta hydrolase"/>
    <property type="match status" value="1"/>
</dbReference>
<dbReference type="InterPro" id="IPR029058">
    <property type="entry name" value="AB_hydrolase_fold"/>
</dbReference>
<organism evidence="3 4">
    <name type="scientific">Mycolicibacterium insubricum</name>
    <dbReference type="NCBI Taxonomy" id="444597"/>
    <lineage>
        <taxon>Bacteria</taxon>
        <taxon>Bacillati</taxon>
        <taxon>Actinomycetota</taxon>
        <taxon>Actinomycetes</taxon>
        <taxon>Mycobacteriales</taxon>
        <taxon>Mycobacteriaceae</taxon>
        <taxon>Mycolicibacterium</taxon>
    </lineage>
</organism>
<dbReference type="Pfam" id="PF08237">
    <property type="entry name" value="PE-PPE"/>
    <property type="match status" value="1"/>
</dbReference>
<gene>
    <name evidence="3" type="ORF">BST26_16985</name>
</gene>
<feature type="region of interest" description="Disordered" evidence="1">
    <location>
        <begin position="298"/>
        <end position="390"/>
    </location>
</feature>
<feature type="domain" description="PE-PPE" evidence="2">
    <location>
        <begin position="36"/>
        <end position="224"/>
    </location>
</feature>
<comment type="caution">
    <text evidence="3">The sequence shown here is derived from an EMBL/GenBank/DDBJ whole genome shotgun (WGS) entry which is preliminary data.</text>
</comment>
<reference evidence="3 4" key="1">
    <citation type="submission" date="2016-12" db="EMBL/GenBank/DDBJ databases">
        <title>The new phylogeny of genus Mycobacterium.</title>
        <authorList>
            <person name="Tortoli E."/>
            <person name="Trovato A."/>
            <person name="Cirillo D.M."/>
        </authorList>
    </citation>
    <scope>NUCLEOTIDE SEQUENCE [LARGE SCALE GENOMIC DNA]</scope>
    <source>
        <strain evidence="3 4">DSM 45130</strain>
    </source>
</reference>
<dbReference type="SUPFAM" id="SSF53474">
    <property type="entry name" value="alpha/beta-Hydrolases"/>
    <property type="match status" value="1"/>
</dbReference>
<feature type="compositionally biased region" description="Polar residues" evidence="1">
    <location>
        <begin position="306"/>
        <end position="325"/>
    </location>
</feature>
<evidence type="ECO:0000259" key="2">
    <source>
        <dbReference type="Pfam" id="PF08237"/>
    </source>
</evidence>